<accession>A0AAV4Q9U0</accession>
<sequence>MLSNLTDEGRCAGISDVLKKREVREKKEVFKKSHKKPLCKVKWVKWTTHRLNNCLIIYKSVFGWTLSRRDCDPAGLFIQSCDESEENLSVRALWKVENLGVVKMKRGILCLFERWYAKDKLSTQVRMVFNCSSCAKGNLSLNDCLDQGPNLNPSVLDIILDFENLR</sequence>
<dbReference type="EMBL" id="BPLR01005888">
    <property type="protein sequence ID" value="GIY05875.1"/>
    <property type="molecule type" value="Genomic_DNA"/>
</dbReference>
<name>A0AAV4Q9U0_CAEEX</name>
<dbReference type="AlphaFoldDB" id="A0AAV4Q9U0"/>
<comment type="caution">
    <text evidence="1">The sequence shown here is derived from an EMBL/GenBank/DDBJ whole genome shotgun (WGS) entry which is preliminary data.</text>
</comment>
<proteinExistence type="predicted"/>
<organism evidence="1 2">
    <name type="scientific">Caerostris extrusa</name>
    <name type="common">Bark spider</name>
    <name type="synonym">Caerostris bankana</name>
    <dbReference type="NCBI Taxonomy" id="172846"/>
    <lineage>
        <taxon>Eukaryota</taxon>
        <taxon>Metazoa</taxon>
        <taxon>Ecdysozoa</taxon>
        <taxon>Arthropoda</taxon>
        <taxon>Chelicerata</taxon>
        <taxon>Arachnida</taxon>
        <taxon>Araneae</taxon>
        <taxon>Araneomorphae</taxon>
        <taxon>Entelegynae</taxon>
        <taxon>Araneoidea</taxon>
        <taxon>Araneidae</taxon>
        <taxon>Caerostris</taxon>
    </lineage>
</organism>
<keyword evidence="2" id="KW-1185">Reference proteome</keyword>
<dbReference type="Proteomes" id="UP001054945">
    <property type="component" value="Unassembled WGS sequence"/>
</dbReference>
<gene>
    <name evidence="1" type="ORF">CEXT_754781</name>
</gene>
<protein>
    <submittedName>
        <fullName evidence="1">Uncharacterized protein</fullName>
    </submittedName>
</protein>
<reference evidence="1 2" key="1">
    <citation type="submission" date="2021-06" db="EMBL/GenBank/DDBJ databases">
        <title>Caerostris extrusa draft genome.</title>
        <authorList>
            <person name="Kono N."/>
            <person name="Arakawa K."/>
        </authorList>
    </citation>
    <scope>NUCLEOTIDE SEQUENCE [LARGE SCALE GENOMIC DNA]</scope>
</reference>
<evidence type="ECO:0000313" key="1">
    <source>
        <dbReference type="EMBL" id="GIY05875.1"/>
    </source>
</evidence>
<evidence type="ECO:0000313" key="2">
    <source>
        <dbReference type="Proteomes" id="UP001054945"/>
    </source>
</evidence>